<keyword evidence="1" id="KW-0175">Coiled coil</keyword>
<dbReference type="Proteomes" id="UP000054107">
    <property type="component" value="Unassembled WGS sequence"/>
</dbReference>
<evidence type="ECO:0000256" key="1">
    <source>
        <dbReference type="SAM" id="Coils"/>
    </source>
</evidence>
<feature type="region of interest" description="Disordered" evidence="2">
    <location>
        <begin position="1"/>
        <end position="31"/>
    </location>
</feature>
<feature type="compositionally biased region" description="Acidic residues" evidence="2">
    <location>
        <begin position="12"/>
        <end position="26"/>
    </location>
</feature>
<evidence type="ECO:0000313" key="3">
    <source>
        <dbReference type="EMBL" id="CEP15985.1"/>
    </source>
</evidence>
<dbReference type="AlphaFoldDB" id="A0A0B7NBT4"/>
<name>A0A0B7NBT4_9FUNG</name>
<dbReference type="EMBL" id="LN732826">
    <property type="protein sequence ID" value="CEP15985.1"/>
    <property type="molecule type" value="Genomic_DNA"/>
</dbReference>
<proteinExistence type="predicted"/>
<organism evidence="3 4">
    <name type="scientific">Parasitella parasitica</name>
    <dbReference type="NCBI Taxonomy" id="35722"/>
    <lineage>
        <taxon>Eukaryota</taxon>
        <taxon>Fungi</taxon>
        <taxon>Fungi incertae sedis</taxon>
        <taxon>Mucoromycota</taxon>
        <taxon>Mucoromycotina</taxon>
        <taxon>Mucoromycetes</taxon>
        <taxon>Mucorales</taxon>
        <taxon>Mucorineae</taxon>
        <taxon>Mucoraceae</taxon>
        <taxon>Parasitella</taxon>
    </lineage>
</organism>
<feature type="coiled-coil region" evidence="1">
    <location>
        <begin position="73"/>
        <end position="129"/>
    </location>
</feature>
<gene>
    <name evidence="3" type="primary">PARPA_10239.1 scaffold 40051</name>
</gene>
<evidence type="ECO:0000313" key="4">
    <source>
        <dbReference type="Proteomes" id="UP000054107"/>
    </source>
</evidence>
<evidence type="ECO:0000256" key="2">
    <source>
        <dbReference type="SAM" id="MobiDB-lite"/>
    </source>
</evidence>
<accession>A0A0B7NBT4</accession>
<protein>
    <submittedName>
        <fullName evidence="3">Uncharacterized protein</fullName>
    </submittedName>
</protein>
<keyword evidence="4" id="KW-1185">Reference proteome</keyword>
<sequence length="195" mass="22920">MEIIEATQEPEQVPEEPEQVPEEPEQVSEKSKEQLKEIWKKNYLGPCKLEYYEKTCAVVKNVEQEFEKNVRANLKKDDMIKELNQQLETLKEELEAGLEALTDEKSLAKNLIEEKRELLEKMKQEKTQKFYKDLDEEITKVLALHQSDWKKDLKKALTNTQKAYVIQQTCKVIFNDDLLFAADSAVRQTEYSKYA</sequence>
<reference evidence="3" key="1">
    <citation type="submission" date="2014-09" db="EMBL/GenBank/DDBJ databases">
        <authorList>
            <person name="Ellenberger Sabrina"/>
        </authorList>
    </citation>
    <scope>NUCLEOTIDE SEQUENCE [LARGE SCALE GENOMIC DNA]</scope>
    <source>
        <strain evidence="3">CBS 412.66</strain>
    </source>
</reference>